<feature type="compositionally biased region" description="Polar residues" evidence="1">
    <location>
        <begin position="103"/>
        <end position="112"/>
    </location>
</feature>
<dbReference type="AlphaFoldDB" id="A0A0H5R089"/>
<feature type="region of interest" description="Disordered" evidence="1">
    <location>
        <begin position="77"/>
        <end position="112"/>
    </location>
</feature>
<feature type="region of interest" description="Disordered" evidence="1">
    <location>
        <begin position="1"/>
        <end position="37"/>
    </location>
</feature>
<proteinExistence type="predicted"/>
<name>A0A0H5R089_9EUKA</name>
<evidence type="ECO:0000256" key="1">
    <source>
        <dbReference type="SAM" id="MobiDB-lite"/>
    </source>
</evidence>
<dbReference type="EMBL" id="HACM01006930">
    <property type="protein sequence ID" value="CRZ07372.1"/>
    <property type="molecule type" value="Transcribed_RNA"/>
</dbReference>
<accession>A0A0H5R089</accession>
<protein>
    <submittedName>
        <fullName evidence="2">Uncharacterized protein</fullName>
    </submittedName>
</protein>
<evidence type="ECO:0000313" key="2">
    <source>
        <dbReference type="EMBL" id="CRZ07372.1"/>
    </source>
</evidence>
<sequence>FTNRALPLSRRRRSRSSHFSCPRLSEDPSSSLADPHLSNGLPSLSYRPFLSEDLSSSLSGGRPLFTTRSFSRRHHSIDLSSSLSGRLPSTDRALSLPRPHLFKSSSLSGQPL</sequence>
<feature type="non-terminal residue" evidence="2">
    <location>
        <position position="112"/>
    </location>
</feature>
<feature type="non-terminal residue" evidence="2">
    <location>
        <position position="1"/>
    </location>
</feature>
<organism evidence="2">
    <name type="scientific">Spongospora subterranea</name>
    <dbReference type="NCBI Taxonomy" id="70186"/>
    <lineage>
        <taxon>Eukaryota</taxon>
        <taxon>Sar</taxon>
        <taxon>Rhizaria</taxon>
        <taxon>Endomyxa</taxon>
        <taxon>Phytomyxea</taxon>
        <taxon>Plasmodiophorida</taxon>
        <taxon>Plasmodiophoridae</taxon>
        <taxon>Spongospora</taxon>
    </lineage>
</organism>
<reference evidence="2" key="1">
    <citation type="submission" date="2015-04" db="EMBL/GenBank/DDBJ databases">
        <title>The genome sequence of the plant pathogenic Rhizarian Plasmodiophora brassicae reveals insights in its biotrophic life cycle and the origin of chitin synthesis.</title>
        <authorList>
            <person name="Schwelm A."/>
            <person name="Fogelqvist J."/>
            <person name="Knaust A."/>
            <person name="Julke S."/>
            <person name="Lilja T."/>
            <person name="Dhandapani V."/>
            <person name="Bonilla-Rosso G."/>
            <person name="Karlsson M."/>
            <person name="Shevchenko A."/>
            <person name="Choi S.R."/>
            <person name="Kim H.G."/>
            <person name="Park J.Y."/>
            <person name="Lim Y.P."/>
            <person name="Ludwig-Muller J."/>
            <person name="Dixelius C."/>
        </authorList>
    </citation>
    <scope>NUCLEOTIDE SEQUENCE</scope>
    <source>
        <tissue evidence="2">Potato root galls</tissue>
    </source>
</reference>